<dbReference type="Pfam" id="PF20516">
    <property type="entry name" value="PDDEXK_12"/>
    <property type="match status" value="1"/>
</dbReference>
<keyword evidence="4" id="KW-1185">Reference proteome</keyword>
<gene>
    <name evidence="3" type="ORF">FVEG_17537</name>
</gene>
<feature type="region of interest" description="Disordered" evidence="1">
    <location>
        <begin position="1"/>
        <end position="26"/>
    </location>
</feature>
<sequence length="151" mass="17175">MRSKTLAQRQPAHGKFQPYRFDDDDKRYPKTTHRQLKLGDVLQVVSDARDCDEYQAMRRIGTTITTASILPEYKIHATVGKKVDYASFINPEQDKFLPNATKLIDKDCATATDNSINHTSFQRLLDRPISFSIETKRGAQTAQKAELQMGV</sequence>
<dbReference type="EMBL" id="DS022264">
    <property type="protein sequence ID" value="EWG55519.1"/>
    <property type="molecule type" value="Genomic_DNA"/>
</dbReference>
<dbReference type="EMBL" id="CM000585">
    <property type="protein sequence ID" value="EWG55519.1"/>
    <property type="molecule type" value="Genomic_DNA"/>
</dbReference>
<evidence type="ECO:0000259" key="2">
    <source>
        <dbReference type="Pfam" id="PF20516"/>
    </source>
</evidence>
<dbReference type="OrthoDB" id="4161186at2759"/>
<feature type="domain" description="PD-(D/E)XK nuclease-like" evidence="2">
    <location>
        <begin position="60"/>
        <end position="151"/>
    </location>
</feature>
<dbReference type="VEuPathDB" id="FungiDB:FVEG_17537"/>
<reference evidence="3 4" key="1">
    <citation type="journal article" date="2010" name="Nature">
        <title>Comparative genomics reveals mobile pathogenicity chromosomes in Fusarium.</title>
        <authorList>
            <person name="Ma L.J."/>
            <person name="van der Does H.C."/>
            <person name="Borkovich K.A."/>
            <person name="Coleman J.J."/>
            <person name="Daboussi M.J."/>
            <person name="Di Pietro A."/>
            <person name="Dufresne M."/>
            <person name="Freitag M."/>
            <person name="Grabherr M."/>
            <person name="Henrissat B."/>
            <person name="Houterman P.M."/>
            <person name="Kang S."/>
            <person name="Shim W.B."/>
            <person name="Woloshuk C."/>
            <person name="Xie X."/>
            <person name="Xu J.R."/>
            <person name="Antoniw J."/>
            <person name="Baker S.E."/>
            <person name="Bluhm B.H."/>
            <person name="Breakspear A."/>
            <person name="Brown D.W."/>
            <person name="Butchko R.A."/>
            <person name="Chapman S."/>
            <person name="Coulson R."/>
            <person name="Coutinho P.M."/>
            <person name="Danchin E.G."/>
            <person name="Diener A."/>
            <person name="Gale L.R."/>
            <person name="Gardiner D.M."/>
            <person name="Goff S."/>
            <person name="Hammond-Kosack K.E."/>
            <person name="Hilburn K."/>
            <person name="Hua-Van A."/>
            <person name="Jonkers W."/>
            <person name="Kazan K."/>
            <person name="Kodira C.D."/>
            <person name="Koehrsen M."/>
            <person name="Kumar L."/>
            <person name="Lee Y.H."/>
            <person name="Li L."/>
            <person name="Manners J.M."/>
            <person name="Miranda-Saavedra D."/>
            <person name="Mukherjee M."/>
            <person name="Park G."/>
            <person name="Park J."/>
            <person name="Park S.Y."/>
            <person name="Proctor R.H."/>
            <person name="Regev A."/>
            <person name="Ruiz-Roldan M.C."/>
            <person name="Sain D."/>
            <person name="Sakthikumar S."/>
            <person name="Sykes S."/>
            <person name="Schwartz D.C."/>
            <person name="Turgeon B.G."/>
            <person name="Wapinski I."/>
            <person name="Yoder O."/>
            <person name="Young S."/>
            <person name="Zeng Q."/>
            <person name="Zhou S."/>
            <person name="Galagan J."/>
            <person name="Cuomo C.A."/>
            <person name="Kistler H.C."/>
            <person name="Rep M."/>
        </authorList>
    </citation>
    <scope>NUCLEOTIDE SEQUENCE [LARGE SCALE GENOMIC DNA]</scope>
    <source>
        <strain evidence="4">M3125 / FGSC 7600</strain>
    </source>
</reference>
<dbReference type="GeneID" id="30074413"/>
<name>W7N739_GIBM7</name>
<dbReference type="InterPro" id="IPR046797">
    <property type="entry name" value="PDDEXK_12"/>
</dbReference>
<accession>W7N739</accession>
<dbReference type="KEGG" id="fvr:FVEG_17537"/>
<dbReference type="AlphaFoldDB" id="W7N739"/>
<evidence type="ECO:0000313" key="4">
    <source>
        <dbReference type="Proteomes" id="UP000009096"/>
    </source>
</evidence>
<protein>
    <recommendedName>
        <fullName evidence="2">PD-(D/E)XK nuclease-like domain-containing protein</fullName>
    </recommendedName>
</protein>
<evidence type="ECO:0000313" key="3">
    <source>
        <dbReference type="EMBL" id="EWG55519.1"/>
    </source>
</evidence>
<dbReference type="Proteomes" id="UP000009096">
    <property type="component" value="Chromosome 8"/>
</dbReference>
<evidence type="ECO:0000256" key="1">
    <source>
        <dbReference type="SAM" id="MobiDB-lite"/>
    </source>
</evidence>
<proteinExistence type="predicted"/>
<organism evidence="3 4">
    <name type="scientific">Gibberella moniliformis (strain M3125 / FGSC 7600)</name>
    <name type="common">Maize ear and stalk rot fungus</name>
    <name type="synonym">Fusarium verticillioides</name>
    <dbReference type="NCBI Taxonomy" id="334819"/>
    <lineage>
        <taxon>Eukaryota</taxon>
        <taxon>Fungi</taxon>
        <taxon>Dikarya</taxon>
        <taxon>Ascomycota</taxon>
        <taxon>Pezizomycotina</taxon>
        <taxon>Sordariomycetes</taxon>
        <taxon>Hypocreomycetidae</taxon>
        <taxon>Hypocreales</taxon>
        <taxon>Nectriaceae</taxon>
        <taxon>Fusarium</taxon>
        <taxon>Fusarium fujikuroi species complex</taxon>
    </lineage>
</organism>
<dbReference type="RefSeq" id="XP_018761710.1">
    <property type="nucleotide sequence ID" value="XM_018906783.1"/>
</dbReference>